<dbReference type="OrthoDB" id="7057139at2"/>
<keyword evidence="3" id="KW-1185">Reference proteome</keyword>
<proteinExistence type="predicted"/>
<evidence type="ECO:0000256" key="1">
    <source>
        <dbReference type="SAM" id="SignalP"/>
    </source>
</evidence>
<dbReference type="KEGG" id="paur:FGL86_17835"/>
<protein>
    <submittedName>
        <fullName evidence="2">Invasion associated locus B family protein</fullName>
    </submittedName>
</protein>
<reference evidence="2 3" key="1">
    <citation type="submission" date="2019-06" db="EMBL/GenBank/DDBJ databases">
        <title>Genome analyses of bacteria isolated from kimchi.</title>
        <authorList>
            <person name="Lee S."/>
            <person name="Ahn S."/>
            <person name="Roh S."/>
        </authorList>
    </citation>
    <scope>NUCLEOTIDE SEQUENCE [LARGE SCALE GENOMIC DNA]</scope>
    <source>
        <strain evidence="2 3">CBA4606</strain>
    </source>
</reference>
<dbReference type="Pfam" id="PF06776">
    <property type="entry name" value="IalB"/>
    <property type="match status" value="1"/>
</dbReference>
<dbReference type="EMBL" id="CP042382">
    <property type="protein sequence ID" value="QEA40752.1"/>
    <property type="molecule type" value="Genomic_DNA"/>
</dbReference>
<gene>
    <name evidence="2" type="ORF">FGL86_17835</name>
</gene>
<dbReference type="RefSeq" id="WP_147186017.1">
    <property type="nucleotide sequence ID" value="NZ_CP042382.1"/>
</dbReference>
<sequence length="173" mass="18454">MPNRFLPSLCLAVLFSLTALTSTAFAQQGAAPPDTKVEEFEDWEVRCPADGASGTCSMTQLINNPKSQEPLMRVIMAYPPEIDTAAMVFMLPLGVGLAPGLQLKVDDNQPVSFPYQICVDQGCRADLPIEPALLEQMRSGGTATLSLAGPQGERLDLDISLSGFTAASKRIAP</sequence>
<dbReference type="InterPro" id="IPR010642">
    <property type="entry name" value="Invasion_prot_B"/>
</dbReference>
<dbReference type="AlphaFoldDB" id="A0A5B8SU91"/>
<evidence type="ECO:0000313" key="2">
    <source>
        <dbReference type="EMBL" id="QEA40752.1"/>
    </source>
</evidence>
<name>A0A5B8SU91_9GAMM</name>
<feature type="chain" id="PRO_5022874922" evidence="1">
    <location>
        <begin position="27"/>
        <end position="173"/>
    </location>
</feature>
<dbReference type="InterPro" id="IPR038696">
    <property type="entry name" value="IalB_sf"/>
</dbReference>
<evidence type="ECO:0000313" key="3">
    <source>
        <dbReference type="Proteomes" id="UP000321272"/>
    </source>
</evidence>
<dbReference type="Gene3D" id="2.60.40.1880">
    <property type="entry name" value="Invasion associated locus B (IalB) protein"/>
    <property type="match status" value="1"/>
</dbReference>
<accession>A0A5B8SU91</accession>
<organism evidence="2 3">
    <name type="scientific">Pistricoccus aurantiacus</name>
    <dbReference type="NCBI Taxonomy" id="1883414"/>
    <lineage>
        <taxon>Bacteria</taxon>
        <taxon>Pseudomonadati</taxon>
        <taxon>Pseudomonadota</taxon>
        <taxon>Gammaproteobacteria</taxon>
        <taxon>Oceanospirillales</taxon>
        <taxon>Halomonadaceae</taxon>
        <taxon>Pistricoccus</taxon>
    </lineage>
</organism>
<keyword evidence="1" id="KW-0732">Signal</keyword>
<dbReference type="Proteomes" id="UP000321272">
    <property type="component" value="Chromosome"/>
</dbReference>
<feature type="signal peptide" evidence="1">
    <location>
        <begin position="1"/>
        <end position="26"/>
    </location>
</feature>